<reference evidence="1 2" key="1">
    <citation type="journal article" date="2013" name="Genome Announc.">
        <title>Whole Genome Sequencing of Thermus oshimai JL-2 and Thermus thermophilus JL-18, Incomplete Denitrifiers from the United States Great Basin.</title>
        <authorList>
            <person name="Murugapiran S.K."/>
            <person name="Huntemann M."/>
            <person name="Wei C.L."/>
            <person name="Han J."/>
            <person name="Detter J.C."/>
            <person name="Han C.S."/>
            <person name="Erkkila T.H."/>
            <person name="Teshima H."/>
            <person name="Chen A."/>
            <person name="Kyrpides N."/>
            <person name="Mavrommatis K."/>
            <person name="Markowitz V."/>
            <person name="Szeto E."/>
            <person name="Ivanova N."/>
            <person name="Pagani I."/>
            <person name="Lam J."/>
            <person name="McDonald A.I."/>
            <person name="Dodsworth J.A."/>
            <person name="Pati A."/>
            <person name="Goodwin L."/>
            <person name="Peters L."/>
            <person name="Pitluck S."/>
            <person name="Woyke T."/>
            <person name="Hedlund B.P."/>
        </authorList>
    </citation>
    <scope>NUCLEOTIDE SEQUENCE</scope>
    <source>
        <strain evidence="1 2">JL-2</strain>
    </source>
</reference>
<dbReference type="KEGG" id="tos:Theos_1686"/>
<organism evidence="1 2">
    <name type="scientific">Thermus oshimai JL-2</name>
    <dbReference type="NCBI Taxonomy" id="751945"/>
    <lineage>
        <taxon>Bacteria</taxon>
        <taxon>Thermotogati</taxon>
        <taxon>Deinococcota</taxon>
        <taxon>Deinococci</taxon>
        <taxon>Thermales</taxon>
        <taxon>Thermaceae</taxon>
        <taxon>Thermus</taxon>
    </lineage>
</organism>
<protein>
    <recommendedName>
        <fullName evidence="3">HTH cro/C1-type domain-containing protein</fullName>
    </recommendedName>
</protein>
<keyword evidence="2" id="KW-1185">Reference proteome</keyword>
<dbReference type="HOGENOM" id="CLU_2588584_0_0_0"/>
<evidence type="ECO:0008006" key="3">
    <source>
        <dbReference type="Google" id="ProtNLM"/>
    </source>
</evidence>
<evidence type="ECO:0000313" key="1">
    <source>
        <dbReference type="EMBL" id="AFV76710.1"/>
    </source>
</evidence>
<dbReference type="AlphaFoldDB" id="K7R0B7"/>
<dbReference type="EMBL" id="CP003249">
    <property type="protein sequence ID" value="AFV76710.1"/>
    <property type="molecule type" value="Genomic_DNA"/>
</dbReference>
<name>K7R0B7_THEOS</name>
<sequence length="80" mass="8852">MEAPEVRWRLKEVLNREGVSAYALAKALAGKVAPNTVYALARGQTKRPDLEALAWVIWALRGLTGKEYGVGDLLEYRPPS</sequence>
<gene>
    <name evidence="1" type="ORF">Theos_1686</name>
</gene>
<dbReference type="OrthoDB" id="34565at2"/>
<dbReference type="Proteomes" id="UP000000211">
    <property type="component" value="Chromosome"/>
</dbReference>
<proteinExistence type="predicted"/>
<evidence type="ECO:0000313" key="2">
    <source>
        <dbReference type="Proteomes" id="UP000000211"/>
    </source>
</evidence>
<dbReference type="STRING" id="751945.Theos_1686"/>
<dbReference type="eggNOG" id="COG3655">
    <property type="taxonomic scope" value="Bacteria"/>
</dbReference>
<accession>K7R0B7</accession>